<reference evidence="2" key="1">
    <citation type="submission" date="2024-05" db="EMBL/GenBank/DDBJ databases">
        <title>30 novel species of actinomycetes from the DSMZ collection.</title>
        <authorList>
            <person name="Nouioui I."/>
        </authorList>
    </citation>
    <scope>NUCLEOTIDE SEQUENCE</scope>
    <source>
        <strain evidence="2">DSM 41529</strain>
    </source>
</reference>
<name>A0ABU2XA79_9ACTN</name>
<feature type="transmembrane region" description="Helical" evidence="1">
    <location>
        <begin position="221"/>
        <end position="242"/>
    </location>
</feature>
<keyword evidence="1" id="KW-0472">Membrane</keyword>
<evidence type="ECO:0000313" key="2">
    <source>
        <dbReference type="EMBL" id="MDT0542825.1"/>
    </source>
</evidence>
<feature type="transmembrane region" description="Helical" evidence="1">
    <location>
        <begin position="117"/>
        <end position="142"/>
    </location>
</feature>
<sequence length="316" mass="34182">MSTSVLTERYVHEVVRRLPADQREDIAEELRTTIADTVEGRGPADPRMAEREVLSELGDPVRYAARYSERPLALIGPDLYSTYIRLLVTLLCTVLPAITFGVVVLDVLDDDDLGAAIGGGISTLFTLGCQIIAVLTVVFGVLERVRHRKGVVDAATWTPDDLPEVREPDKGGVAACAAAVWVTLLFGLIIWQHTAEPYRMDGAGGDGKHIEVLAPGLWSGWIWPMLAGLAGLAVVQLARVAARGWTIPLATGNAVAQALFTLPLAWVLYQRDFFNPDFLKDAETLWSSSDQAYAGTALIVLAVGVSGVFKSFRAAR</sequence>
<evidence type="ECO:0000313" key="3">
    <source>
        <dbReference type="Proteomes" id="UP001180754"/>
    </source>
</evidence>
<dbReference type="Pfam" id="PF22564">
    <property type="entry name" value="HAAS"/>
    <property type="match status" value="1"/>
</dbReference>
<feature type="transmembrane region" description="Helical" evidence="1">
    <location>
        <begin position="249"/>
        <end position="269"/>
    </location>
</feature>
<evidence type="ECO:0008006" key="4">
    <source>
        <dbReference type="Google" id="ProtNLM"/>
    </source>
</evidence>
<organism evidence="2 3">
    <name type="scientific">Streptomyces lonegramiae</name>
    <dbReference type="NCBI Taxonomy" id="3075524"/>
    <lineage>
        <taxon>Bacteria</taxon>
        <taxon>Bacillati</taxon>
        <taxon>Actinomycetota</taxon>
        <taxon>Actinomycetes</taxon>
        <taxon>Kitasatosporales</taxon>
        <taxon>Streptomycetaceae</taxon>
        <taxon>Streptomyces</taxon>
    </lineage>
</organism>
<comment type="caution">
    <text evidence="2">The sequence shown here is derived from an EMBL/GenBank/DDBJ whole genome shotgun (WGS) entry which is preliminary data.</text>
</comment>
<proteinExistence type="predicted"/>
<dbReference type="EMBL" id="JAVRFD010000003">
    <property type="protein sequence ID" value="MDT0542825.1"/>
    <property type="molecule type" value="Genomic_DNA"/>
</dbReference>
<protein>
    <recommendedName>
        <fullName evidence="4">ABC-2 type transport system permease protein</fullName>
    </recommendedName>
</protein>
<evidence type="ECO:0000256" key="1">
    <source>
        <dbReference type="SAM" id="Phobius"/>
    </source>
</evidence>
<accession>A0ABU2XA79</accession>
<dbReference type="RefSeq" id="WP_311723178.1">
    <property type="nucleotide sequence ID" value="NZ_JAVRFD010000003.1"/>
</dbReference>
<feature type="transmembrane region" description="Helical" evidence="1">
    <location>
        <begin position="172"/>
        <end position="191"/>
    </location>
</feature>
<feature type="transmembrane region" description="Helical" evidence="1">
    <location>
        <begin position="83"/>
        <end position="105"/>
    </location>
</feature>
<gene>
    <name evidence="2" type="ORF">RND15_08845</name>
</gene>
<keyword evidence="3" id="KW-1185">Reference proteome</keyword>
<keyword evidence="1" id="KW-1133">Transmembrane helix</keyword>
<keyword evidence="1" id="KW-0812">Transmembrane</keyword>
<dbReference type="Proteomes" id="UP001180754">
    <property type="component" value="Unassembled WGS sequence"/>
</dbReference>
<feature type="transmembrane region" description="Helical" evidence="1">
    <location>
        <begin position="292"/>
        <end position="312"/>
    </location>
</feature>